<gene>
    <name evidence="1" type="ORF">GmarT_29700</name>
</gene>
<evidence type="ECO:0000313" key="1">
    <source>
        <dbReference type="EMBL" id="QEG17092.1"/>
    </source>
</evidence>
<reference evidence="1 2" key="1">
    <citation type="submission" date="2019-08" db="EMBL/GenBank/DDBJ databases">
        <title>Deep-cultivation of Planctomycetes and their phenomic and genomic characterization uncovers novel biology.</title>
        <authorList>
            <person name="Wiegand S."/>
            <person name="Jogler M."/>
            <person name="Boedeker C."/>
            <person name="Pinto D."/>
            <person name="Vollmers J."/>
            <person name="Rivas-Marin E."/>
            <person name="Kohn T."/>
            <person name="Peeters S.H."/>
            <person name="Heuer A."/>
            <person name="Rast P."/>
            <person name="Oberbeckmann S."/>
            <person name="Bunk B."/>
            <person name="Jeske O."/>
            <person name="Meyerdierks A."/>
            <person name="Storesund J.E."/>
            <person name="Kallscheuer N."/>
            <person name="Luecker S."/>
            <person name="Lage O.M."/>
            <person name="Pohl T."/>
            <person name="Merkel B.J."/>
            <person name="Hornburger P."/>
            <person name="Mueller R.-W."/>
            <person name="Bruemmer F."/>
            <person name="Labrenz M."/>
            <person name="Spormann A.M."/>
            <person name="Op den Camp H."/>
            <person name="Overmann J."/>
            <person name="Amann R."/>
            <person name="Jetten M.S.M."/>
            <person name="Mascher T."/>
            <person name="Medema M.H."/>
            <person name="Devos D.P."/>
            <person name="Kaster A.-K."/>
            <person name="Ovreas L."/>
            <person name="Rohde M."/>
            <person name="Galperin M.Y."/>
            <person name="Jogler C."/>
        </authorList>
    </citation>
    <scope>NUCLEOTIDE SEQUENCE [LARGE SCALE GENOMIC DNA]</scope>
    <source>
        <strain evidence="1 2">DSM 8797</strain>
    </source>
</reference>
<proteinExistence type="predicted"/>
<evidence type="ECO:0008006" key="3">
    <source>
        <dbReference type="Google" id="ProtNLM"/>
    </source>
</evidence>
<sequence length="32" mass="3505">MALFDEVCRVVGDAEIGNGLKGGHGFFKRPHF</sequence>
<name>A0ABX5YNB9_9PLAN</name>
<protein>
    <recommendedName>
        <fullName evidence="3">Fumarate hydratase</fullName>
    </recommendedName>
</protein>
<dbReference type="EMBL" id="CP042910">
    <property type="protein sequence ID" value="QEG17092.1"/>
    <property type="molecule type" value="Genomic_DNA"/>
</dbReference>
<accession>A0ABX5YNB9</accession>
<organism evidence="1 2">
    <name type="scientific">Gimesia maris</name>
    <dbReference type="NCBI Taxonomy" id="122"/>
    <lineage>
        <taxon>Bacteria</taxon>
        <taxon>Pseudomonadati</taxon>
        <taxon>Planctomycetota</taxon>
        <taxon>Planctomycetia</taxon>
        <taxon>Planctomycetales</taxon>
        <taxon>Planctomycetaceae</taxon>
        <taxon>Gimesia</taxon>
    </lineage>
</organism>
<evidence type="ECO:0000313" key="2">
    <source>
        <dbReference type="Proteomes" id="UP000322887"/>
    </source>
</evidence>
<keyword evidence="2" id="KW-1185">Reference proteome</keyword>
<dbReference type="Proteomes" id="UP000322887">
    <property type="component" value="Chromosome"/>
</dbReference>